<comment type="caution">
    <text evidence="1">The sequence shown here is derived from an EMBL/GenBank/DDBJ whole genome shotgun (WGS) entry which is preliminary data.</text>
</comment>
<evidence type="ECO:0000313" key="1">
    <source>
        <dbReference type="EMBL" id="MBL4933286.1"/>
    </source>
</evidence>
<dbReference type="InterPro" id="IPR017850">
    <property type="entry name" value="Alkaline_phosphatase_core_sf"/>
</dbReference>
<name>A0A937FJZ1_9CLOT</name>
<organism evidence="1 2">
    <name type="scientific">Clostridium paridis</name>
    <dbReference type="NCBI Taxonomy" id="2803863"/>
    <lineage>
        <taxon>Bacteria</taxon>
        <taxon>Bacillati</taxon>
        <taxon>Bacillota</taxon>
        <taxon>Clostridia</taxon>
        <taxon>Eubacteriales</taxon>
        <taxon>Clostridiaceae</taxon>
        <taxon>Clostridium</taxon>
    </lineage>
</organism>
<gene>
    <name evidence="1" type="ORF">JK634_15835</name>
</gene>
<dbReference type="GO" id="GO:0016787">
    <property type="term" value="F:hydrolase activity"/>
    <property type="evidence" value="ECO:0007669"/>
    <property type="project" value="UniProtKB-ARBA"/>
</dbReference>
<keyword evidence="2" id="KW-1185">Reference proteome</keyword>
<evidence type="ECO:0000313" key="2">
    <source>
        <dbReference type="Proteomes" id="UP000623681"/>
    </source>
</evidence>
<dbReference type="RefSeq" id="WP_202768703.1">
    <property type="nucleotide sequence ID" value="NZ_JAESWA010000023.1"/>
</dbReference>
<dbReference type="InterPro" id="IPR002591">
    <property type="entry name" value="Phosphodiest/P_Trfase"/>
</dbReference>
<dbReference type="SUPFAM" id="SSF53649">
    <property type="entry name" value="Alkaline phosphatase-like"/>
    <property type="match status" value="1"/>
</dbReference>
<reference evidence="1" key="1">
    <citation type="submission" date="2021-01" db="EMBL/GenBank/DDBJ databases">
        <title>Genome public.</title>
        <authorList>
            <person name="Liu C."/>
            <person name="Sun Q."/>
        </authorList>
    </citation>
    <scope>NUCLEOTIDE SEQUENCE</scope>
    <source>
        <strain evidence="1">YIM B02565</strain>
    </source>
</reference>
<dbReference type="PANTHER" id="PTHR10151:SF120">
    <property type="entry name" value="BIS(5'-ADENOSYL)-TRIPHOSPHATASE"/>
    <property type="match status" value="1"/>
</dbReference>
<dbReference type="EMBL" id="JAESWA010000023">
    <property type="protein sequence ID" value="MBL4933286.1"/>
    <property type="molecule type" value="Genomic_DNA"/>
</dbReference>
<proteinExistence type="predicted"/>
<accession>A0A937FJZ1</accession>
<dbReference type="Gene3D" id="3.40.720.10">
    <property type="entry name" value="Alkaline Phosphatase, subunit A"/>
    <property type="match status" value="1"/>
</dbReference>
<dbReference type="Pfam" id="PF01663">
    <property type="entry name" value="Phosphodiest"/>
    <property type="match status" value="1"/>
</dbReference>
<protein>
    <submittedName>
        <fullName evidence="1">Alkaline phosphatase family protein</fullName>
    </submittedName>
</protein>
<dbReference type="AlphaFoldDB" id="A0A937FJZ1"/>
<dbReference type="Proteomes" id="UP000623681">
    <property type="component" value="Unassembled WGS sequence"/>
</dbReference>
<dbReference type="PANTHER" id="PTHR10151">
    <property type="entry name" value="ECTONUCLEOTIDE PYROPHOSPHATASE/PHOSPHODIESTERASE"/>
    <property type="match status" value="1"/>
</dbReference>
<sequence length="421" mass="49157">MRNMKSFEEVNKSTYNIFTVPLYESYCFSNIFGTIKDLFGVDANRKLPEDTLEGLKTSPNKVVFFLVDAFGWCFYDRYREQSKFLEEVEENGVVSKLTSQFPSTTTVHVTTALTGETVNEHGLYEWFYYEPVVEDIIVPFLFKEARKDGMQTLKNRNIDPRSFLPRESLFRKLSEHGVKTTVYQPKRINHGAFAEAMYNSAALKGYENYKELFEGLSKDLVQNNEKEYFYVYIPELDTVAHEYGNSSKEFERAVKKLFKHLDSFYDNGKSKFNDTLIMISADHGQIESDLSKKYYINEMIPDIDKYLVKNKNGDIMSPTGYTRDLILHVKEENLSFLKELLKKELKELAEVYTFEELTKIGFFNNPSKRLKERCGNLIILPRGNTNIWWYEKDVFEIILKGVHGGANKNEMEIPLLTYLFD</sequence>